<protein>
    <submittedName>
        <fullName evidence="1">Serine/threonine protein kinase</fullName>
    </submittedName>
</protein>
<keyword evidence="1" id="KW-0418">Kinase</keyword>
<evidence type="ECO:0000313" key="2">
    <source>
        <dbReference type="Proteomes" id="UP000823821"/>
    </source>
</evidence>
<reference evidence="1" key="2">
    <citation type="submission" date="2021-04" db="EMBL/GenBank/DDBJ databases">
        <authorList>
            <person name="Gilroy R."/>
        </authorList>
    </citation>
    <scope>NUCLEOTIDE SEQUENCE</scope>
    <source>
        <strain evidence="1">5032</strain>
    </source>
</reference>
<dbReference type="EMBL" id="DWZD01000010">
    <property type="protein sequence ID" value="HJA78178.1"/>
    <property type="molecule type" value="Genomic_DNA"/>
</dbReference>
<reference evidence="1" key="1">
    <citation type="journal article" date="2021" name="PeerJ">
        <title>Extensive microbial diversity within the chicken gut microbiome revealed by metagenomics and culture.</title>
        <authorList>
            <person name="Gilroy R."/>
            <person name="Ravi A."/>
            <person name="Getino M."/>
            <person name="Pursley I."/>
            <person name="Horton D.L."/>
            <person name="Alikhan N.F."/>
            <person name="Baker D."/>
            <person name="Gharbi K."/>
            <person name="Hall N."/>
            <person name="Watson M."/>
            <person name="Adriaenssens E.M."/>
            <person name="Foster-Nyarko E."/>
            <person name="Jarju S."/>
            <person name="Secka A."/>
            <person name="Antonio M."/>
            <person name="Oren A."/>
            <person name="Chaudhuri R.R."/>
            <person name="La Ragione R."/>
            <person name="Hildebrand F."/>
            <person name="Pallen M.J."/>
        </authorList>
    </citation>
    <scope>NUCLEOTIDE SEQUENCE</scope>
    <source>
        <strain evidence="1">5032</strain>
    </source>
</reference>
<proteinExistence type="predicted"/>
<comment type="caution">
    <text evidence="1">The sequence shown here is derived from an EMBL/GenBank/DDBJ whole genome shotgun (WGS) entry which is preliminary data.</text>
</comment>
<keyword evidence="1" id="KW-0723">Serine/threonine-protein kinase</keyword>
<accession>A0A9D2KPQ8</accession>
<gene>
    <name evidence="1" type="ORF">H9784_01205</name>
</gene>
<evidence type="ECO:0000313" key="1">
    <source>
        <dbReference type="EMBL" id="HJA78178.1"/>
    </source>
</evidence>
<dbReference type="AlphaFoldDB" id="A0A9D2KPQ8"/>
<dbReference type="GO" id="GO:0004674">
    <property type="term" value="F:protein serine/threonine kinase activity"/>
    <property type="evidence" value="ECO:0007669"/>
    <property type="project" value="UniProtKB-KW"/>
</dbReference>
<keyword evidence="1" id="KW-0808">Transferase</keyword>
<organism evidence="1 2">
    <name type="scientific">Candidatus Desulfovibrio intestinavium</name>
    <dbReference type="NCBI Taxonomy" id="2838534"/>
    <lineage>
        <taxon>Bacteria</taxon>
        <taxon>Pseudomonadati</taxon>
        <taxon>Thermodesulfobacteriota</taxon>
        <taxon>Desulfovibrionia</taxon>
        <taxon>Desulfovibrionales</taxon>
        <taxon>Desulfovibrionaceae</taxon>
        <taxon>Desulfovibrio</taxon>
    </lineage>
</organism>
<dbReference type="Proteomes" id="UP000823821">
    <property type="component" value="Unassembled WGS sequence"/>
</dbReference>
<sequence length="182" mass="19405">MPETRRRLTAAEGVQAACILYDLNTEQAAILRMAEGCGFPPDLLQGAAARRLCDEWRAFVHAAVTAALMQHAPTGVVLAYLRQTHSLLSGDPAEAASRPQPATLRADELNAFVDGPFSAYMPLLAQGKPQACPALFCRRAGLELSPEAGGLAVQARLAAVMALLISTFNDRLEAYAIQSDEA</sequence>
<name>A0A9D2KPQ8_9BACT</name>